<feature type="region of interest" description="Disordered" evidence="9">
    <location>
        <begin position="465"/>
        <end position="494"/>
    </location>
</feature>
<comment type="caution">
    <text evidence="11">The sequence shown here is derived from an EMBL/GenBank/DDBJ whole genome shotgun (WGS) entry which is preliminary data.</text>
</comment>
<reference evidence="11" key="1">
    <citation type="submission" date="2021-02" db="EMBL/GenBank/DDBJ databases">
        <authorList>
            <person name="Nowell W R."/>
        </authorList>
    </citation>
    <scope>NUCLEOTIDE SEQUENCE</scope>
</reference>
<evidence type="ECO:0000256" key="3">
    <source>
        <dbReference type="ARBA" id="ARBA00022679"/>
    </source>
</evidence>
<keyword evidence="8" id="KW-0520">NAD</keyword>
<dbReference type="EMBL" id="CAJNRE010013826">
    <property type="protein sequence ID" value="CAF2122179.1"/>
    <property type="molecule type" value="Genomic_DNA"/>
</dbReference>
<keyword evidence="5" id="KW-0418">Kinase</keyword>
<evidence type="ECO:0000313" key="11">
    <source>
        <dbReference type="EMBL" id="CAF1657481.1"/>
    </source>
</evidence>
<keyword evidence="4" id="KW-0547">Nucleotide-binding</keyword>
<evidence type="ECO:0000256" key="8">
    <source>
        <dbReference type="ARBA" id="ARBA00023027"/>
    </source>
</evidence>
<keyword evidence="7" id="KW-0521">NADP</keyword>
<dbReference type="InterPro" id="IPR016064">
    <property type="entry name" value="NAD/diacylglycerol_kinase_sf"/>
</dbReference>
<dbReference type="AlphaFoldDB" id="A0A816F3W6"/>
<sequence>MNQNLKNGTSKSSASNQRRTQSVDGYSLPNLNNEFYGIDAKHSNGISSNGNHEMMKESDDDSECVPLPRINSRPIVKKCWRARSVFAPSPKCNFGPKGTLKKIKNDQELIIIQDPCTQRLHWISSPNNILVIRKPGQSTVVEFRILVVKLLKRRLNVFVETDDRTHLHITTDSDLQENIERCIPLDKKNDLCKIDLVICLGGDGTLLHASSLFQKSCPPVLSFSMGSLGFLTPFDFKFHENILNEVLSGKVAVLLRTRLNCTIIKEGSDNVLTSDTPDDSVRTNETNTSNNVGGMSHLALNEVVIDRGPNSYLSNLDLYINDKFITKVQGDGLILSTPTGSTAYGMAAGASMVHPNVPAMVICPICPHSLSFRPIVVPAGIELTVKVSQDSRLTAWLSVDGRNQHELHQYDSVKITTSVYPVPCICRFDQVGDWFQSLADILHWNIRKPQLNLDTDQEIQRDEQMQMQDDEKILNKTKEFSPLSNGESSTNELS</sequence>
<feature type="compositionally biased region" description="Polar residues" evidence="9">
    <location>
        <begin position="482"/>
        <end position="494"/>
    </location>
</feature>
<evidence type="ECO:0000256" key="6">
    <source>
        <dbReference type="ARBA" id="ARBA00022840"/>
    </source>
</evidence>
<dbReference type="Proteomes" id="UP000663824">
    <property type="component" value="Unassembled WGS sequence"/>
</dbReference>
<comment type="similarity">
    <text evidence="1">Belongs to the NAD kinase family.</text>
</comment>
<evidence type="ECO:0000256" key="5">
    <source>
        <dbReference type="ARBA" id="ARBA00022777"/>
    </source>
</evidence>
<dbReference type="Gene3D" id="3.40.50.10330">
    <property type="entry name" value="Probable inorganic polyphosphate/atp-NAD kinase, domain 1"/>
    <property type="match status" value="1"/>
</dbReference>
<dbReference type="InterPro" id="IPR002504">
    <property type="entry name" value="NADK"/>
</dbReference>
<dbReference type="Proteomes" id="UP000663834">
    <property type="component" value="Unassembled WGS sequence"/>
</dbReference>
<dbReference type="EMBL" id="CAJOBJ010002491">
    <property type="protein sequence ID" value="CAF3927867.1"/>
    <property type="molecule type" value="Genomic_DNA"/>
</dbReference>
<organism evidence="11 14">
    <name type="scientific">Rotaria magnacalcarata</name>
    <dbReference type="NCBI Taxonomy" id="392030"/>
    <lineage>
        <taxon>Eukaryota</taxon>
        <taxon>Metazoa</taxon>
        <taxon>Spiralia</taxon>
        <taxon>Gnathifera</taxon>
        <taxon>Rotifera</taxon>
        <taxon>Eurotatoria</taxon>
        <taxon>Bdelloidea</taxon>
        <taxon>Philodinida</taxon>
        <taxon>Philodinidae</taxon>
        <taxon>Rotaria</taxon>
    </lineage>
</organism>
<dbReference type="EMBL" id="CAJNOW010017431">
    <property type="protein sequence ID" value="CAF1657481.1"/>
    <property type="molecule type" value="Genomic_DNA"/>
</dbReference>
<evidence type="ECO:0000256" key="2">
    <source>
        <dbReference type="ARBA" id="ARBA00012120"/>
    </source>
</evidence>
<dbReference type="GO" id="GO:0019674">
    <property type="term" value="P:NAD+ metabolic process"/>
    <property type="evidence" value="ECO:0007669"/>
    <property type="project" value="InterPro"/>
</dbReference>
<dbReference type="HAMAP" id="MF_00361">
    <property type="entry name" value="NAD_kinase"/>
    <property type="match status" value="1"/>
</dbReference>
<feature type="region of interest" description="Disordered" evidence="9">
    <location>
        <begin position="1"/>
        <end position="28"/>
    </location>
</feature>
<dbReference type="PANTHER" id="PTHR20275">
    <property type="entry name" value="NAD KINASE"/>
    <property type="match status" value="1"/>
</dbReference>
<evidence type="ECO:0000256" key="9">
    <source>
        <dbReference type="SAM" id="MobiDB-lite"/>
    </source>
</evidence>
<evidence type="ECO:0000256" key="7">
    <source>
        <dbReference type="ARBA" id="ARBA00022857"/>
    </source>
</evidence>
<dbReference type="FunFam" id="2.60.200.30:FF:000009">
    <property type="entry name" value="Poly(P)/ATP NAD kinase"/>
    <property type="match status" value="1"/>
</dbReference>
<dbReference type="Pfam" id="PF01513">
    <property type="entry name" value="NAD_kinase"/>
    <property type="match status" value="1"/>
</dbReference>
<dbReference type="InterPro" id="IPR017438">
    <property type="entry name" value="ATP-NAD_kinase_N"/>
</dbReference>
<dbReference type="PANTHER" id="PTHR20275:SF0">
    <property type="entry name" value="NAD KINASE"/>
    <property type="match status" value="1"/>
</dbReference>
<keyword evidence="3" id="KW-0808">Transferase</keyword>
<evidence type="ECO:0000256" key="4">
    <source>
        <dbReference type="ARBA" id="ARBA00022741"/>
    </source>
</evidence>
<dbReference type="Proteomes" id="UP000663855">
    <property type="component" value="Unassembled WGS sequence"/>
</dbReference>
<dbReference type="EC" id="2.7.1.23" evidence="2"/>
<dbReference type="GO" id="GO:0003951">
    <property type="term" value="F:NAD+ kinase activity"/>
    <property type="evidence" value="ECO:0007669"/>
    <property type="project" value="UniProtKB-EC"/>
</dbReference>
<evidence type="ECO:0000313" key="10">
    <source>
        <dbReference type="EMBL" id="CAF1604419.1"/>
    </source>
</evidence>
<dbReference type="Pfam" id="PF20143">
    <property type="entry name" value="NAD_kinase_C"/>
    <property type="match status" value="1"/>
</dbReference>
<dbReference type="GO" id="GO:0005524">
    <property type="term" value="F:ATP binding"/>
    <property type="evidence" value="ECO:0007669"/>
    <property type="project" value="UniProtKB-KW"/>
</dbReference>
<name>A0A816F3W6_9BILA</name>
<gene>
    <name evidence="10" type="ORF">CJN711_LOCUS35700</name>
    <name evidence="13" type="ORF">GIL414_LOCUS7915</name>
    <name evidence="11" type="ORF">KQP761_LOCUS31285</name>
    <name evidence="12" type="ORF">MBJ925_LOCUS26133</name>
</gene>
<dbReference type="Proteomes" id="UP000681720">
    <property type="component" value="Unassembled WGS sequence"/>
</dbReference>
<dbReference type="SUPFAM" id="SSF111331">
    <property type="entry name" value="NAD kinase/diacylglycerol kinase-like"/>
    <property type="match status" value="1"/>
</dbReference>
<evidence type="ECO:0000313" key="13">
    <source>
        <dbReference type="EMBL" id="CAF3927867.1"/>
    </source>
</evidence>
<evidence type="ECO:0000313" key="14">
    <source>
        <dbReference type="Proteomes" id="UP000663834"/>
    </source>
</evidence>
<dbReference type="EMBL" id="CAJNOV010017220">
    <property type="protein sequence ID" value="CAF1604419.1"/>
    <property type="molecule type" value="Genomic_DNA"/>
</dbReference>
<dbReference type="OrthoDB" id="24581at2759"/>
<keyword evidence="6" id="KW-0067">ATP-binding</keyword>
<accession>A0A816F3W6</accession>
<evidence type="ECO:0000256" key="1">
    <source>
        <dbReference type="ARBA" id="ARBA00010995"/>
    </source>
</evidence>
<evidence type="ECO:0000313" key="12">
    <source>
        <dbReference type="EMBL" id="CAF2122179.1"/>
    </source>
</evidence>
<dbReference type="Gene3D" id="2.60.200.30">
    <property type="entry name" value="Probable inorganic polyphosphate/atp-NAD kinase, domain 2"/>
    <property type="match status" value="1"/>
</dbReference>
<dbReference type="InterPro" id="IPR017437">
    <property type="entry name" value="ATP-NAD_kinase_PpnK-typ_C"/>
</dbReference>
<feature type="compositionally biased region" description="Basic and acidic residues" evidence="9">
    <location>
        <begin position="465"/>
        <end position="479"/>
    </location>
</feature>
<dbReference type="GO" id="GO:0006741">
    <property type="term" value="P:NADP+ biosynthetic process"/>
    <property type="evidence" value="ECO:0007669"/>
    <property type="project" value="InterPro"/>
</dbReference>
<protein>
    <recommendedName>
        <fullName evidence="2">NAD(+) kinase</fullName>
        <ecNumber evidence="2">2.7.1.23</ecNumber>
    </recommendedName>
</protein>
<proteinExistence type="inferred from homology"/>